<evidence type="ECO:0000313" key="1">
    <source>
        <dbReference type="EMBL" id="MPC61343.1"/>
    </source>
</evidence>
<sequence length="105" mass="11811">MSQPWMDQLLRLLVAPPRLIMLRKGVLSHLSSAGVHPVMKHTQLMACLLSGNNCEHEAFLRRVQRSSWPRGNQVQPSHTNHISRGGHNFVVDGTSIPLLPLYQTL</sequence>
<proteinExistence type="predicted"/>
<keyword evidence="2" id="KW-1185">Reference proteome</keyword>
<accession>A0A5B7GUN3</accession>
<dbReference type="OrthoDB" id="6380429at2759"/>
<evidence type="ECO:0000313" key="2">
    <source>
        <dbReference type="Proteomes" id="UP000324222"/>
    </source>
</evidence>
<name>A0A5B7GUN3_PORTR</name>
<gene>
    <name evidence="1" type="ORF">E2C01_055413</name>
</gene>
<comment type="caution">
    <text evidence="1">The sequence shown here is derived from an EMBL/GenBank/DDBJ whole genome shotgun (WGS) entry which is preliminary data.</text>
</comment>
<dbReference type="EMBL" id="VSRR010018432">
    <property type="protein sequence ID" value="MPC61343.1"/>
    <property type="molecule type" value="Genomic_DNA"/>
</dbReference>
<dbReference type="Proteomes" id="UP000324222">
    <property type="component" value="Unassembled WGS sequence"/>
</dbReference>
<reference evidence="1 2" key="1">
    <citation type="submission" date="2019-05" db="EMBL/GenBank/DDBJ databases">
        <title>Another draft genome of Portunus trituberculatus and its Hox gene families provides insights of decapod evolution.</title>
        <authorList>
            <person name="Jeong J.-H."/>
            <person name="Song I."/>
            <person name="Kim S."/>
            <person name="Choi T."/>
            <person name="Kim D."/>
            <person name="Ryu S."/>
            <person name="Kim W."/>
        </authorList>
    </citation>
    <scope>NUCLEOTIDE SEQUENCE [LARGE SCALE GENOMIC DNA]</scope>
    <source>
        <tissue evidence="1">Muscle</tissue>
    </source>
</reference>
<dbReference type="AlphaFoldDB" id="A0A5B7GUN3"/>
<organism evidence="1 2">
    <name type="scientific">Portunus trituberculatus</name>
    <name type="common">Swimming crab</name>
    <name type="synonym">Neptunus trituberculatus</name>
    <dbReference type="NCBI Taxonomy" id="210409"/>
    <lineage>
        <taxon>Eukaryota</taxon>
        <taxon>Metazoa</taxon>
        <taxon>Ecdysozoa</taxon>
        <taxon>Arthropoda</taxon>
        <taxon>Crustacea</taxon>
        <taxon>Multicrustacea</taxon>
        <taxon>Malacostraca</taxon>
        <taxon>Eumalacostraca</taxon>
        <taxon>Eucarida</taxon>
        <taxon>Decapoda</taxon>
        <taxon>Pleocyemata</taxon>
        <taxon>Brachyura</taxon>
        <taxon>Eubrachyura</taxon>
        <taxon>Portunoidea</taxon>
        <taxon>Portunidae</taxon>
        <taxon>Portuninae</taxon>
        <taxon>Portunus</taxon>
    </lineage>
</organism>
<protein>
    <submittedName>
        <fullName evidence="1">Uncharacterized protein</fullName>
    </submittedName>
</protein>